<dbReference type="Proteomes" id="UP000295748">
    <property type="component" value="Chromosome"/>
</dbReference>
<sequence>MRHVDSETIACDSSSMRHNVSNRRVLVLGATGRTGRHVAARAARAGHAVIALVRREGSFSPERGVREVAWAGASDTAGLSAALEGVDVVISALGGSETGVTTVCTDAMHTLVPTMTAAAVPRLIVVSAHGARESHDRSLYARAVWSRVGEKMADKETMEPLIAASGLEWTIVRPPMLRDSPATGRYRTGEDLPIRLWHFIGRADLADFLVREAEEPQYVRRYPRIRR</sequence>
<dbReference type="InterPro" id="IPR016040">
    <property type="entry name" value="NAD(P)-bd_dom"/>
</dbReference>
<reference evidence="2 3" key="1">
    <citation type="submission" date="2019-03" db="EMBL/GenBank/DDBJ databases">
        <authorList>
            <person name="Dong K."/>
        </authorList>
    </citation>
    <scope>NUCLEOTIDE SEQUENCE [LARGE SCALE GENOMIC DNA]</scope>
    <source>
        <strain evidence="3">dk512</strain>
    </source>
</reference>
<proteinExistence type="predicted"/>
<dbReference type="Gene3D" id="3.40.50.720">
    <property type="entry name" value="NAD(P)-binding Rossmann-like Domain"/>
    <property type="match status" value="1"/>
</dbReference>
<keyword evidence="3" id="KW-1185">Reference proteome</keyword>
<protein>
    <submittedName>
        <fullName evidence="2">NAD-dependent epimerase/dehydratase family protein</fullName>
    </submittedName>
</protein>
<dbReference type="SUPFAM" id="SSF51735">
    <property type="entry name" value="NAD(P)-binding Rossmann-fold domains"/>
    <property type="match status" value="1"/>
</dbReference>
<organism evidence="2 3">
    <name type="scientific">Microbacterium wangchenii</name>
    <dbReference type="NCBI Taxonomy" id="2541726"/>
    <lineage>
        <taxon>Bacteria</taxon>
        <taxon>Bacillati</taxon>
        <taxon>Actinomycetota</taxon>
        <taxon>Actinomycetes</taxon>
        <taxon>Micrococcales</taxon>
        <taxon>Microbacteriaceae</taxon>
        <taxon>Microbacterium</taxon>
    </lineage>
</organism>
<dbReference type="InterPro" id="IPR051606">
    <property type="entry name" value="Polyketide_Oxido-like"/>
</dbReference>
<accession>A0ABX5SMM2</accession>
<dbReference type="Pfam" id="PF13460">
    <property type="entry name" value="NAD_binding_10"/>
    <property type="match status" value="1"/>
</dbReference>
<dbReference type="PANTHER" id="PTHR43355:SF2">
    <property type="entry name" value="FLAVIN REDUCTASE (NADPH)"/>
    <property type="match status" value="1"/>
</dbReference>
<dbReference type="InterPro" id="IPR036291">
    <property type="entry name" value="NAD(P)-bd_dom_sf"/>
</dbReference>
<evidence type="ECO:0000313" key="2">
    <source>
        <dbReference type="EMBL" id="QBR87368.1"/>
    </source>
</evidence>
<feature type="domain" description="NAD(P)-binding" evidence="1">
    <location>
        <begin position="29"/>
        <end position="216"/>
    </location>
</feature>
<dbReference type="PANTHER" id="PTHR43355">
    <property type="entry name" value="FLAVIN REDUCTASE (NADPH)"/>
    <property type="match status" value="1"/>
</dbReference>
<gene>
    <name evidence="2" type="ORF">E4K62_00815</name>
</gene>
<evidence type="ECO:0000313" key="3">
    <source>
        <dbReference type="Proteomes" id="UP000295748"/>
    </source>
</evidence>
<evidence type="ECO:0000259" key="1">
    <source>
        <dbReference type="Pfam" id="PF13460"/>
    </source>
</evidence>
<name>A0ABX5SMM2_9MICO</name>
<dbReference type="EMBL" id="CP038266">
    <property type="protein sequence ID" value="QBR87368.1"/>
    <property type="molecule type" value="Genomic_DNA"/>
</dbReference>